<comment type="similarity">
    <text evidence="7">Belongs to the class I-like SAM-binding methyltransferase superfamily. C5-methyltransferase family.</text>
</comment>
<keyword evidence="3 7" id="KW-0808">Transferase</keyword>
<proteinExistence type="inferred from homology"/>
<evidence type="ECO:0000256" key="6">
    <source>
        <dbReference type="ARBA" id="ARBA00047422"/>
    </source>
</evidence>
<protein>
    <recommendedName>
        <fullName evidence="1">DNA (cytosine-5-)-methyltransferase</fullName>
        <ecNumber evidence="1">2.1.1.37</ecNumber>
    </recommendedName>
</protein>
<dbReference type="InterPro" id="IPR029063">
    <property type="entry name" value="SAM-dependent_MTases_sf"/>
</dbReference>
<dbReference type="SUPFAM" id="SSF53335">
    <property type="entry name" value="S-adenosyl-L-methionine-dependent methyltransferases"/>
    <property type="match status" value="1"/>
</dbReference>
<feature type="active site" evidence="7">
    <location>
        <position position="89"/>
    </location>
</feature>
<dbReference type="GO" id="GO:0032259">
    <property type="term" value="P:methylation"/>
    <property type="evidence" value="ECO:0007669"/>
    <property type="project" value="UniProtKB-KW"/>
</dbReference>
<dbReference type="Gene3D" id="3.90.120.10">
    <property type="entry name" value="DNA Methylase, subunit A, domain 2"/>
    <property type="match status" value="1"/>
</dbReference>
<name>A0ABS5S342_9FLAO</name>
<comment type="catalytic activity">
    <reaction evidence="6">
        <text>a 2'-deoxycytidine in DNA + S-adenosyl-L-methionine = a 5-methyl-2'-deoxycytidine in DNA + S-adenosyl-L-homocysteine + H(+)</text>
        <dbReference type="Rhea" id="RHEA:13681"/>
        <dbReference type="Rhea" id="RHEA-COMP:11369"/>
        <dbReference type="Rhea" id="RHEA-COMP:11370"/>
        <dbReference type="ChEBI" id="CHEBI:15378"/>
        <dbReference type="ChEBI" id="CHEBI:57856"/>
        <dbReference type="ChEBI" id="CHEBI:59789"/>
        <dbReference type="ChEBI" id="CHEBI:85452"/>
        <dbReference type="ChEBI" id="CHEBI:85454"/>
        <dbReference type="EC" id="2.1.1.37"/>
    </reaction>
</comment>
<reference evidence="8 9" key="1">
    <citation type="submission" date="2021-05" db="EMBL/GenBank/DDBJ databases">
        <title>Aequorivita echinoideorum JCM 30378 genome.</title>
        <authorList>
            <person name="Zhang H."/>
            <person name="Li C."/>
        </authorList>
    </citation>
    <scope>NUCLEOTIDE SEQUENCE [LARGE SCALE GENOMIC DNA]</scope>
    <source>
        <strain evidence="8 9">JCM30378</strain>
    </source>
</reference>
<dbReference type="RefSeq" id="WP_214112481.1">
    <property type="nucleotide sequence ID" value="NZ_JAHCTB010000002.1"/>
</dbReference>
<dbReference type="PROSITE" id="PS51679">
    <property type="entry name" value="SAM_MT_C5"/>
    <property type="match status" value="1"/>
</dbReference>
<comment type="caution">
    <text evidence="8">The sequence shown here is derived from an EMBL/GenBank/DDBJ whole genome shotgun (WGS) entry which is preliminary data.</text>
</comment>
<gene>
    <name evidence="8" type="ORF">KIV10_05465</name>
</gene>
<dbReference type="EC" id="2.1.1.37" evidence="1"/>
<dbReference type="PANTHER" id="PTHR10629">
    <property type="entry name" value="CYTOSINE-SPECIFIC METHYLTRANSFERASE"/>
    <property type="match status" value="1"/>
</dbReference>
<keyword evidence="2 7" id="KW-0489">Methyltransferase</keyword>
<organism evidence="8 9">
    <name type="scientific">Aequorivita echinoideorum</name>
    <dbReference type="NCBI Taxonomy" id="1549647"/>
    <lineage>
        <taxon>Bacteria</taxon>
        <taxon>Pseudomonadati</taxon>
        <taxon>Bacteroidota</taxon>
        <taxon>Flavobacteriia</taxon>
        <taxon>Flavobacteriales</taxon>
        <taxon>Flavobacteriaceae</taxon>
        <taxon>Aequorivita</taxon>
    </lineage>
</organism>
<dbReference type="GO" id="GO:0008168">
    <property type="term" value="F:methyltransferase activity"/>
    <property type="evidence" value="ECO:0007669"/>
    <property type="project" value="UniProtKB-KW"/>
</dbReference>
<evidence type="ECO:0000256" key="1">
    <source>
        <dbReference type="ARBA" id="ARBA00011975"/>
    </source>
</evidence>
<dbReference type="Gene3D" id="3.40.50.150">
    <property type="entry name" value="Vaccinia Virus protein VP39"/>
    <property type="match status" value="1"/>
</dbReference>
<accession>A0ABS5S342</accession>
<evidence type="ECO:0000313" key="9">
    <source>
        <dbReference type="Proteomes" id="UP001297092"/>
    </source>
</evidence>
<sequence>MKEFVIDLFCGAGGTSTGIHLANCDTTVTACVNHDAKAIESHRRNHPWAKHFIEDIRNPEVVFFLKLRVDALRKIYPDCIITIWASLECTNFSKAKGGLPRDADSRTLANHLFMYLDVLNPDYLMIENVEEFMSWGPLDEKGKPVSKKRGEDYIKWVDAVKSRGFEFDYRLLNAADFGAYTSRKRYFAQFAKNDLPIHWPRQTHAKHPEKEKAPFKKWKAVKEVLNFQEEGISIFNRKKPLVENTLKRIYAGLLKFVANGDESFIQKNFSGRPWGKVVSVEGPAGTILTNGSNQALVGCNFLLKYNSINGKTGKHIPPSVNEPCPTVAVQGRLGLTNVSFLQSYYGNGGAHSENEPCPTVSTKDRFARVEYFMMNYSSGQKVRSVDYPAGTIVGNDKHNLINTFLFNPQYKNPGNSVEKPCPAIIARQDKKPLGLVICDTSAESFAIPIYEDDTETMVKIKQFMAAYGIVDIKMRMLMVEELLRIQGFPKGYELVGNQTDKKKFIGNSVEVTTAKKLFEAHHAALVEYFELIEAV</sequence>
<evidence type="ECO:0000313" key="8">
    <source>
        <dbReference type="EMBL" id="MBT0607624.1"/>
    </source>
</evidence>
<evidence type="ECO:0000256" key="2">
    <source>
        <dbReference type="ARBA" id="ARBA00022603"/>
    </source>
</evidence>
<evidence type="ECO:0000256" key="3">
    <source>
        <dbReference type="ARBA" id="ARBA00022679"/>
    </source>
</evidence>
<dbReference type="PRINTS" id="PR00105">
    <property type="entry name" value="C5METTRFRASE"/>
</dbReference>
<keyword evidence="4 7" id="KW-0949">S-adenosyl-L-methionine</keyword>
<keyword evidence="9" id="KW-1185">Reference proteome</keyword>
<evidence type="ECO:0000256" key="7">
    <source>
        <dbReference type="PROSITE-ProRule" id="PRU01016"/>
    </source>
</evidence>
<evidence type="ECO:0000256" key="5">
    <source>
        <dbReference type="ARBA" id="ARBA00022747"/>
    </source>
</evidence>
<evidence type="ECO:0000256" key="4">
    <source>
        <dbReference type="ARBA" id="ARBA00022691"/>
    </source>
</evidence>
<dbReference type="Pfam" id="PF00145">
    <property type="entry name" value="DNA_methylase"/>
    <property type="match status" value="2"/>
</dbReference>
<keyword evidence="5" id="KW-0680">Restriction system</keyword>
<dbReference type="InterPro" id="IPR050390">
    <property type="entry name" value="C5-Methyltransferase"/>
</dbReference>
<dbReference type="InterPro" id="IPR001525">
    <property type="entry name" value="C5_MeTfrase"/>
</dbReference>
<dbReference type="Proteomes" id="UP001297092">
    <property type="component" value="Unassembled WGS sequence"/>
</dbReference>
<dbReference type="EMBL" id="JAHCTB010000002">
    <property type="protein sequence ID" value="MBT0607624.1"/>
    <property type="molecule type" value="Genomic_DNA"/>
</dbReference>
<dbReference type="PANTHER" id="PTHR10629:SF52">
    <property type="entry name" value="DNA (CYTOSINE-5)-METHYLTRANSFERASE 1"/>
    <property type="match status" value="1"/>
</dbReference>